<dbReference type="PRINTS" id="PR00981">
    <property type="entry name" value="TRNASYNTHSER"/>
</dbReference>
<dbReference type="InterPro" id="IPR033729">
    <property type="entry name" value="SerRS_core"/>
</dbReference>
<comment type="caution">
    <text evidence="12">Lacks conserved residue(s) required for the propagation of feature annotation.</text>
</comment>
<proteinExistence type="inferred from homology"/>
<comment type="function">
    <text evidence="12">Catalyzes the attachment of serine to tRNA(Ser). Is also able to aminoacylate tRNA(Sec) with serine, to form the misacylated tRNA L-seryl-tRNA(Sec), which will be further converted into selenocysteinyl-tRNA(Sec).</text>
</comment>
<dbReference type="PIRSF" id="PIRSF001529">
    <property type="entry name" value="Ser-tRNA-synth_IIa"/>
    <property type="match status" value="1"/>
</dbReference>
<keyword evidence="16" id="KW-1185">Reference proteome</keyword>
<keyword evidence="9 12" id="KW-0030">Aminoacyl-tRNA synthetase</keyword>
<comment type="pathway">
    <text evidence="2 12">Aminoacyl-tRNA biosynthesis; selenocysteinyl-tRNA(Sec) biosynthesis; L-seryl-tRNA(Sec) from L-serine and tRNA(Sec): step 1/1.</text>
</comment>
<dbReference type="Gene3D" id="3.30.930.10">
    <property type="entry name" value="Bira Bifunctional Protein, Domain 2"/>
    <property type="match status" value="1"/>
</dbReference>
<dbReference type="InterPro" id="IPR006195">
    <property type="entry name" value="aa-tRNA-synth_II"/>
</dbReference>
<dbReference type="InterPro" id="IPR045864">
    <property type="entry name" value="aa-tRNA-synth_II/BPL/LPL"/>
</dbReference>
<evidence type="ECO:0000256" key="5">
    <source>
        <dbReference type="ARBA" id="ARBA00022598"/>
    </source>
</evidence>
<comment type="catalytic activity">
    <reaction evidence="10 12">
        <text>tRNA(Sec) + L-serine + ATP = L-seryl-tRNA(Sec) + AMP + diphosphate + H(+)</text>
        <dbReference type="Rhea" id="RHEA:42580"/>
        <dbReference type="Rhea" id="RHEA-COMP:9742"/>
        <dbReference type="Rhea" id="RHEA-COMP:10128"/>
        <dbReference type="ChEBI" id="CHEBI:15378"/>
        <dbReference type="ChEBI" id="CHEBI:30616"/>
        <dbReference type="ChEBI" id="CHEBI:33019"/>
        <dbReference type="ChEBI" id="CHEBI:33384"/>
        <dbReference type="ChEBI" id="CHEBI:78442"/>
        <dbReference type="ChEBI" id="CHEBI:78533"/>
        <dbReference type="ChEBI" id="CHEBI:456215"/>
        <dbReference type="EC" id="6.1.1.11"/>
    </reaction>
</comment>
<dbReference type="Gene3D" id="1.10.287.40">
    <property type="entry name" value="Serine-tRNA synthetase, tRNA binding domain"/>
    <property type="match status" value="1"/>
</dbReference>
<feature type="coiled-coil region" evidence="13">
    <location>
        <begin position="84"/>
        <end position="111"/>
    </location>
</feature>
<name>A0ABT9Y8V0_9FIRM</name>
<comment type="domain">
    <text evidence="12">Consists of two distinct domains, a catalytic core and a N-terminal extension that is involved in tRNA binding.</text>
</comment>
<dbReference type="Pfam" id="PF00587">
    <property type="entry name" value="tRNA-synt_2b"/>
    <property type="match status" value="1"/>
</dbReference>
<dbReference type="NCBIfam" id="TIGR00414">
    <property type="entry name" value="serS"/>
    <property type="match status" value="1"/>
</dbReference>
<dbReference type="PROSITE" id="PS50862">
    <property type="entry name" value="AA_TRNA_LIGASE_II"/>
    <property type="match status" value="1"/>
</dbReference>
<accession>A0ABT9Y8V0</accession>
<evidence type="ECO:0000313" key="15">
    <source>
        <dbReference type="EMBL" id="MDQ0203549.1"/>
    </source>
</evidence>
<dbReference type="InterPro" id="IPR010978">
    <property type="entry name" value="tRNA-bd_arm"/>
</dbReference>
<dbReference type="GO" id="GO:0004828">
    <property type="term" value="F:serine-tRNA ligase activity"/>
    <property type="evidence" value="ECO:0007669"/>
    <property type="project" value="UniProtKB-EC"/>
</dbReference>
<keyword evidence="4 12" id="KW-0963">Cytoplasm</keyword>
<keyword evidence="5 12" id="KW-0436">Ligase</keyword>
<evidence type="ECO:0000256" key="6">
    <source>
        <dbReference type="ARBA" id="ARBA00022741"/>
    </source>
</evidence>
<gene>
    <name evidence="12" type="primary">serS</name>
    <name evidence="15" type="ORF">J2S01_001265</name>
</gene>
<feature type="binding site" evidence="12">
    <location>
        <begin position="357"/>
        <end position="360"/>
    </location>
    <ligand>
        <name>ATP</name>
        <dbReference type="ChEBI" id="CHEBI:30616"/>
    </ligand>
</feature>
<comment type="subunit">
    <text evidence="12">Homodimer. The tRNA molecule binds across the dimer.</text>
</comment>
<evidence type="ECO:0000259" key="14">
    <source>
        <dbReference type="PROSITE" id="PS50862"/>
    </source>
</evidence>
<evidence type="ECO:0000256" key="4">
    <source>
        <dbReference type="ARBA" id="ARBA00022490"/>
    </source>
</evidence>
<feature type="binding site" evidence="12">
    <location>
        <position position="393"/>
    </location>
    <ligand>
        <name>L-serine</name>
        <dbReference type="ChEBI" id="CHEBI:33384"/>
    </ligand>
</feature>
<dbReference type="PANTHER" id="PTHR43697:SF1">
    <property type="entry name" value="SERINE--TRNA LIGASE"/>
    <property type="match status" value="1"/>
</dbReference>
<comment type="similarity">
    <text evidence="3 12">Belongs to the class-II aminoacyl-tRNA synthetase family. Type-1 seryl-tRNA synthetase subfamily.</text>
</comment>
<evidence type="ECO:0000256" key="10">
    <source>
        <dbReference type="ARBA" id="ARBA00047929"/>
    </source>
</evidence>
<protein>
    <recommendedName>
        <fullName evidence="12">Serine--tRNA ligase</fullName>
        <ecNumber evidence="12">6.1.1.11</ecNumber>
    </recommendedName>
    <alternativeName>
        <fullName evidence="12">Seryl-tRNA synthetase</fullName>
        <shortName evidence="12">SerRS</shortName>
    </alternativeName>
    <alternativeName>
        <fullName evidence="12">Seryl-tRNA(Ser/Sec) synthetase</fullName>
    </alternativeName>
</protein>
<keyword evidence="13" id="KW-0175">Coiled coil</keyword>
<keyword evidence="7 12" id="KW-0067">ATP-binding</keyword>
<evidence type="ECO:0000256" key="13">
    <source>
        <dbReference type="SAM" id="Coils"/>
    </source>
</evidence>
<comment type="caution">
    <text evidence="15">The sequence shown here is derived from an EMBL/GenBank/DDBJ whole genome shotgun (WGS) entry which is preliminary data.</text>
</comment>
<evidence type="ECO:0000313" key="16">
    <source>
        <dbReference type="Proteomes" id="UP001239167"/>
    </source>
</evidence>
<evidence type="ECO:0000256" key="2">
    <source>
        <dbReference type="ARBA" id="ARBA00005045"/>
    </source>
</evidence>
<dbReference type="EC" id="6.1.1.11" evidence="12"/>
<dbReference type="InterPro" id="IPR042103">
    <property type="entry name" value="SerRS_1_N_sf"/>
</dbReference>
<feature type="binding site" evidence="12">
    <location>
        <position position="293"/>
    </location>
    <ligand>
        <name>L-serine</name>
        <dbReference type="ChEBI" id="CHEBI:33384"/>
    </ligand>
</feature>
<keyword evidence="8 12" id="KW-0648">Protein biosynthesis</keyword>
<feature type="binding site" evidence="12">
    <location>
        <begin position="270"/>
        <end position="272"/>
    </location>
    <ligand>
        <name>ATP</name>
        <dbReference type="ChEBI" id="CHEBI:30616"/>
    </ligand>
</feature>
<comment type="subcellular location">
    <subcellularLocation>
        <location evidence="1 12">Cytoplasm</location>
    </subcellularLocation>
</comment>
<feature type="binding site" evidence="12">
    <location>
        <begin position="239"/>
        <end position="241"/>
    </location>
    <ligand>
        <name>L-serine</name>
        <dbReference type="ChEBI" id="CHEBI:33384"/>
    </ligand>
</feature>
<evidence type="ECO:0000256" key="1">
    <source>
        <dbReference type="ARBA" id="ARBA00004496"/>
    </source>
</evidence>
<evidence type="ECO:0000256" key="12">
    <source>
        <dbReference type="HAMAP-Rule" id="MF_00176"/>
    </source>
</evidence>
<evidence type="ECO:0000256" key="11">
    <source>
        <dbReference type="ARBA" id="ARBA00048823"/>
    </source>
</evidence>
<comment type="catalytic activity">
    <reaction evidence="11 12">
        <text>tRNA(Ser) + L-serine + ATP = L-seryl-tRNA(Ser) + AMP + diphosphate + H(+)</text>
        <dbReference type="Rhea" id="RHEA:12292"/>
        <dbReference type="Rhea" id="RHEA-COMP:9669"/>
        <dbReference type="Rhea" id="RHEA-COMP:9703"/>
        <dbReference type="ChEBI" id="CHEBI:15378"/>
        <dbReference type="ChEBI" id="CHEBI:30616"/>
        <dbReference type="ChEBI" id="CHEBI:33019"/>
        <dbReference type="ChEBI" id="CHEBI:33384"/>
        <dbReference type="ChEBI" id="CHEBI:78442"/>
        <dbReference type="ChEBI" id="CHEBI:78533"/>
        <dbReference type="ChEBI" id="CHEBI:456215"/>
        <dbReference type="EC" id="6.1.1.11"/>
    </reaction>
</comment>
<dbReference type="SUPFAM" id="SSF55681">
    <property type="entry name" value="Class II aaRS and biotin synthetases"/>
    <property type="match status" value="1"/>
</dbReference>
<organism evidence="15 16">
    <name type="scientific">Pectinatus haikarae</name>
    <dbReference type="NCBI Taxonomy" id="349096"/>
    <lineage>
        <taxon>Bacteria</taxon>
        <taxon>Bacillati</taxon>
        <taxon>Bacillota</taxon>
        <taxon>Negativicutes</taxon>
        <taxon>Selenomonadales</taxon>
        <taxon>Selenomonadaceae</taxon>
        <taxon>Pectinatus</taxon>
    </lineage>
</organism>
<evidence type="ECO:0000256" key="7">
    <source>
        <dbReference type="ARBA" id="ARBA00022840"/>
    </source>
</evidence>
<dbReference type="PANTHER" id="PTHR43697">
    <property type="entry name" value="SERYL-TRNA SYNTHETASE"/>
    <property type="match status" value="1"/>
</dbReference>
<evidence type="ECO:0000256" key="8">
    <source>
        <dbReference type="ARBA" id="ARBA00022917"/>
    </source>
</evidence>
<keyword evidence="6 12" id="KW-0547">Nucleotide-binding</keyword>
<dbReference type="Proteomes" id="UP001239167">
    <property type="component" value="Unassembled WGS sequence"/>
</dbReference>
<dbReference type="CDD" id="cd00770">
    <property type="entry name" value="SerRS_core"/>
    <property type="match status" value="1"/>
</dbReference>
<reference evidence="15 16" key="1">
    <citation type="submission" date="2023-07" db="EMBL/GenBank/DDBJ databases">
        <title>Genomic Encyclopedia of Type Strains, Phase IV (KMG-IV): sequencing the most valuable type-strain genomes for metagenomic binning, comparative biology and taxonomic classification.</title>
        <authorList>
            <person name="Goeker M."/>
        </authorList>
    </citation>
    <scope>NUCLEOTIDE SEQUENCE [LARGE SCALE GENOMIC DNA]</scope>
    <source>
        <strain evidence="15 16">DSM 16980</strain>
    </source>
</reference>
<dbReference type="Pfam" id="PF02403">
    <property type="entry name" value="Seryl_tRNA_N"/>
    <property type="match status" value="1"/>
</dbReference>
<dbReference type="InterPro" id="IPR002314">
    <property type="entry name" value="aa-tRNA-synt_IIb"/>
</dbReference>
<dbReference type="EMBL" id="JAUSUE010000007">
    <property type="protein sequence ID" value="MDQ0203549.1"/>
    <property type="molecule type" value="Genomic_DNA"/>
</dbReference>
<dbReference type="HAMAP" id="MF_00176">
    <property type="entry name" value="Ser_tRNA_synth_type1"/>
    <property type="match status" value="1"/>
</dbReference>
<dbReference type="SUPFAM" id="SSF46589">
    <property type="entry name" value="tRNA-binding arm"/>
    <property type="match status" value="1"/>
</dbReference>
<evidence type="ECO:0000256" key="3">
    <source>
        <dbReference type="ARBA" id="ARBA00010728"/>
    </source>
</evidence>
<dbReference type="InterPro" id="IPR015866">
    <property type="entry name" value="Ser-tRNA-synth_1_N"/>
</dbReference>
<evidence type="ECO:0000256" key="9">
    <source>
        <dbReference type="ARBA" id="ARBA00023146"/>
    </source>
</evidence>
<feature type="domain" description="Aminoacyl-transfer RNA synthetases class-II family profile" evidence="14">
    <location>
        <begin position="180"/>
        <end position="418"/>
    </location>
</feature>
<sequence>MYKKAGHLVMLDIKFVRDNTEKVLDMLKKRNNPMNLDRFKVLEEKRRVIIGETETLKGSRNNVSKQISEMKKRKENTDQLVLEMRTAGEKINQLDKELHAIEDELRNILLHIPNMLNPAVPVGNDDSDNPEVRRFGEPRKFDFEPKAHWDIGAQLDILDPERAAKVSQSRFTFYKGMGARLERAVINFMMDTHSNEHGYTEMLAPYIVNKESMTGTGQLPKFADDMFKIQDTDLYLVPTAEVPATNYHRDEILDGASLPEHYCVYTACFREEAGSAGRDTRGLIRQHQFNKVELIKFVKPENSYDELERMVRDASHILELLEIPYHVVTLCSGDIGFTAAKTYDIEVWLPSCNMYREISSCSNVEDYQARRANIRFRRDTKSKPEYVHTLNGSGLAVGRTVAAILENYQQKDGSVIVPEVLRKYMGIDVIRHI</sequence>
<dbReference type="InterPro" id="IPR002317">
    <property type="entry name" value="Ser-tRNA-ligase_type_1"/>
</dbReference>